<keyword evidence="2" id="KW-1185">Reference proteome</keyword>
<dbReference type="Gene3D" id="3.80.10.10">
    <property type="entry name" value="Ribonuclease Inhibitor"/>
    <property type="match status" value="1"/>
</dbReference>
<dbReference type="AlphaFoldDB" id="A0A2G2ZWS7"/>
<organism evidence="1 2">
    <name type="scientific">Capsicum annuum</name>
    <name type="common">Capsicum pepper</name>
    <dbReference type="NCBI Taxonomy" id="4072"/>
    <lineage>
        <taxon>Eukaryota</taxon>
        <taxon>Viridiplantae</taxon>
        <taxon>Streptophyta</taxon>
        <taxon>Embryophyta</taxon>
        <taxon>Tracheophyta</taxon>
        <taxon>Spermatophyta</taxon>
        <taxon>Magnoliopsida</taxon>
        <taxon>eudicotyledons</taxon>
        <taxon>Gunneridae</taxon>
        <taxon>Pentapetalae</taxon>
        <taxon>asterids</taxon>
        <taxon>lamiids</taxon>
        <taxon>Solanales</taxon>
        <taxon>Solanaceae</taxon>
        <taxon>Solanoideae</taxon>
        <taxon>Capsiceae</taxon>
        <taxon>Capsicum</taxon>
    </lineage>
</organism>
<comment type="caution">
    <text evidence="1">The sequence shown here is derived from an EMBL/GenBank/DDBJ whole genome shotgun (WGS) entry which is preliminary data.</text>
</comment>
<sequence length="151" mass="17597">MPQLVLPRLEAFLENLKKLAFTNTQVNLEDLRIFGKLPKLEALKLRFASSSIGTKAEVVEEGFPRLKFFMLSRLNIRYWRANSDIFPCLERLFLVCMNMESISEDLPEITTLQLIDIRMCESSVVNFAKKIQQEIENNYGGSIEVRFRYIL</sequence>
<dbReference type="PANTHER" id="PTHR15140:SF29">
    <property type="entry name" value="LATE BLIGHT RESISTANCE PROTEIN R1-A-LIKE"/>
    <property type="match status" value="1"/>
</dbReference>
<gene>
    <name evidence="1" type="ORF">T459_08549</name>
</gene>
<proteinExistence type="predicted"/>
<protein>
    <submittedName>
        <fullName evidence="1">Uncharacterized protein</fullName>
    </submittedName>
</protein>
<dbReference type="SUPFAM" id="SSF52058">
    <property type="entry name" value="L domain-like"/>
    <property type="match status" value="1"/>
</dbReference>
<dbReference type="PANTHER" id="PTHR15140">
    <property type="entry name" value="TUBULIN-SPECIFIC CHAPERONE E"/>
    <property type="match status" value="1"/>
</dbReference>
<reference evidence="1 2" key="2">
    <citation type="journal article" date="2017" name="Genome Biol.">
        <title>New reference genome sequences of hot pepper reveal the massive evolution of plant disease-resistance genes by retroduplication.</title>
        <authorList>
            <person name="Kim S."/>
            <person name="Park J."/>
            <person name="Yeom S.I."/>
            <person name="Kim Y.M."/>
            <person name="Seo E."/>
            <person name="Kim K.T."/>
            <person name="Kim M.S."/>
            <person name="Lee J.M."/>
            <person name="Cheong K."/>
            <person name="Shin H.S."/>
            <person name="Kim S.B."/>
            <person name="Han K."/>
            <person name="Lee J."/>
            <person name="Park M."/>
            <person name="Lee H.A."/>
            <person name="Lee H.Y."/>
            <person name="Lee Y."/>
            <person name="Oh S."/>
            <person name="Lee J.H."/>
            <person name="Choi E."/>
            <person name="Choi E."/>
            <person name="Lee S.E."/>
            <person name="Jeon J."/>
            <person name="Kim H."/>
            <person name="Choi G."/>
            <person name="Song H."/>
            <person name="Lee J."/>
            <person name="Lee S.C."/>
            <person name="Kwon J.K."/>
            <person name="Lee H.Y."/>
            <person name="Koo N."/>
            <person name="Hong Y."/>
            <person name="Kim R.W."/>
            <person name="Kang W.H."/>
            <person name="Huh J.H."/>
            <person name="Kang B.C."/>
            <person name="Yang T.J."/>
            <person name="Lee Y.H."/>
            <person name="Bennetzen J.L."/>
            <person name="Choi D."/>
        </authorList>
    </citation>
    <scope>NUCLEOTIDE SEQUENCE [LARGE SCALE GENOMIC DNA]</scope>
    <source>
        <strain evidence="2">cv. CM334</strain>
    </source>
</reference>
<dbReference type="Gramene" id="PHT86443">
    <property type="protein sequence ID" value="PHT86443"/>
    <property type="gene ID" value="T459_08549"/>
</dbReference>
<reference evidence="1 2" key="1">
    <citation type="journal article" date="2014" name="Nat. Genet.">
        <title>Genome sequence of the hot pepper provides insights into the evolution of pungency in Capsicum species.</title>
        <authorList>
            <person name="Kim S."/>
            <person name="Park M."/>
            <person name="Yeom S.I."/>
            <person name="Kim Y.M."/>
            <person name="Lee J.M."/>
            <person name="Lee H.A."/>
            <person name="Seo E."/>
            <person name="Choi J."/>
            <person name="Cheong K."/>
            <person name="Kim K.T."/>
            <person name="Jung K."/>
            <person name="Lee G.W."/>
            <person name="Oh S.K."/>
            <person name="Bae C."/>
            <person name="Kim S.B."/>
            <person name="Lee H.Y."/>
            <person name="Kim S.Y."/>
            <person name="Kim M.S."/>
            <person name="Kang B.C."/>
            <person name="Jo Y.D."/>
            <person name="Yang H.B."/>
            <person name="Jeong H.J."/>
            <person name="Kang W.H."/>
            <person name="Kwon J.K."/>
            <person name="Shin C."/>
            <person name="Lim J.Y."/>
            <person name="Park J.H."/>
            <person name="Huh J.H."/>
            <person name="Kim J.S."/>
            <person name="Kim B.D."/>
            <person name="Cohen O."/>
            <person name="Paran I."/>
            <person name="Suh M.C."/>
            <person name="Lee S.B."/>
            <person name="Kim Y.K."/>
            <person name="Shin Y."/>
            <person name="Noh S.J."/>
            <person name="Park J."/>
            <person name="Seo Y.S."/>
            <person name="Kwon S.Y."/>
            <person name="Kim H.A."/>
            <person name="Park J.M."/>
            <person name="Kim H.J."/>
            <person name="Choi S.B."/>
            <person name="Bosland P.W."/>
            <person name="Reeves G."/>
            <person name="Jo S.H."/>
            <person name="Lee B.W."/>
            <person name="Cho H.T."/>
            <person name="Choi H.S."/>
            <person name="Lee M.S."/>
            <person name="Yu Y."/>
            <person name="Do Choi Y."/>
            <person name="Park B.S."/>
            <person name="van Deynze A."/>
            <person name="Ashrafi H."/>
            <person name="Hill T."/>
            <person name="Kim W.T."/>
            <person name="Pai H.S."/>
            <person name="Ahn H.K."/>
            <person name="Yeam I."/>
            <person name="Giovannoni J.J."/>
            <person name="Rose J.K."/>
            <person name="Sorensen I."/>
            <person name="Lee S.J."/>
            <person name="Kim R.W."/>
            <person name="Choi I.Y."/>
            <person name="Choi B.S."/>
            <person name="Lim J.S."/>
            <person name="Lee Y.H."/>
            <person name="Choi D."/>
        </authorList>
    </citation>
    <scope>NUCLEOTIDE SEQUENCE [LARGE SCALE GENOMIC DNA]</scope>
    <source>
        <strain evidence="2">cv. CM334</strain>
    </source>
</reference>
<accession>A0A2G2ZWS7</accession>
<dbReference type="EMBL" id="AYRZ02000003">
    <property type="protein sequence ID" value="PHT86443.1"/>
    <property type="molecule type" value="Genomic_DNA"/>
</dbReference>
<dbReference type="Proteomes" id="UP000222542">
    <property type="component" value="Unassembled WGS sequence"/>
</dbReference>
<evidence type="ECO:0000313" key="2">
    <source>
        <dbReference type="Proteomes" id="UP000222542"/>
    </source>
</evidence>
<evidence type="ECO:0000313" key="1">
    <source>
        <dbReference type="EMBL" id="PHT86443.1"/>
    </source>
</evidence>
<dbReference type="SMR" id="A0A2G2ZWS7"/>
<name>A0A2G2ZWS7_CAPAN</name>
<dbReference type="InterPro" id="IPR032675">
    <property type="entry name" value="LRR_dom_sf"/>
</dbReference>